<dbReference type="EMBL" id="LR131273">
    <property type="protein sequence ID" value="VDR38141.1"/>
    <property type="molecule type" value="Genomic_DNA"/>
</dbReference>
<protein>
    <submittedName>
        <fullName evidence="2">Uncharacterized protein</fullName>
    </submittedName>
</protein>
<dbReference type="AlphaFoldDB" id="A0A3P8L5J1"/>
<evidence type="ECO:0000256" key="1">
    <source>
        <dbReference type="SAM" id="MobiDB-lite"/>
    </source>
</evidence>
<dbReference type="Proteomes" id="UP000271626">
    <property type="component" value="Chromosome"/>
</dbReference>
<organism evidence="2 3">
    <name type="scientific">Tsukamurella paurometabola</name>
    <name type="common">Corynebacterium paurometabolum</name>
    <dbReference type="NCBI Taxonomy" id="2061"/>
    <lineage>
        <taxon>Bacteria</taxon>
        <taxon>Bacillati</taxon>
        <taxon>Actinomycetota</taxon>
        <taxon>Actinomycetes</taxon>
        <taxon>Mycobacteriales</taxon>
        <taxon>Tsukamurellaceae</taxon>
        <taxon>Tsukamurella</taxon>
    </lineage>
</organism>
<evidence type="ECO:0000313" key="3">
    <source>
        <dbReference type="Proteomes" id="UP000271626"/>
    </source>
</evidence>
<dbReference type="RefSeq" id="WP_126195439.1">
    <property type="nucleotide sequence ID" value="NZ_CP085954.1"/>
</dbReference>
<name>A0A3P8L5J1_TSUPA</name>
<proteinExistence type="predicted"/>
<sequence>MALSSEKDAGANLGQSAGARAIEARAAIATAQLRSTVTSISSSVGWTSPHGERIVETIDDLVDDVMPELEAAEALTAARTSGRAPDGPTSRPSLWVETQSTVGASS</sequence>
<feature type="compositionally biased region" description="Polar residues" evidence="1">
    <location>
        <begin position="90"/>
        <end position="106"/>
    </location>
</feature>
<dbReference type="OrthoDB" id="4775505at2"/>
<reference evidence="2 3" key="1">
    <citation type="submission" date="2018-12" db="EMBL/GenBank/DDBJ databases">
        <authorList>
            <consortium name="Pathogen Informatics"/>
        </authorList>
    </citation>
    <scope>NUCLEOTIDE SEQUENCE [LARGE SCALE GENOMIC DNA]</scope>
    <source>
        <strain evidence="2 3">NCTC10741</strain>
    </source>
</reference>
<evidence type="ECO:0000313" key="2">
    <source>
        <dbReference type="EMBL" id="VDR38141.1"/>
    </source>
</evidence>
<feature type="region of interest" description="Disordered" evidence="1">
    <location>
        <begin position="76"/>
        <end position="106"/>
    </location>
</feature>
<gene>
    <name evidence="2" type="ORF">NCTC10741_01256</name>
</gene>
<accession>A0A3P8L5J1</accession>